<dbReference type="Gene3D" id="3.30.2390.10">
    <property type="entry name" value="TTHA1013-like"/>
    <property type="match status" value="1"/>
</dbReference>
<name>A0A1W2CHU3_9HYPH</name>
<dbReference type="RefSeq" id="WP_084410352.1">
    <property type="nucleotide sequence ID" value="NZ_FWXR01000010.1"/>
</dbReference>
<dbReference type="AlphaFoldDB" id="A0A1W2CHU3"/>
<dbReference type="Proteomes" id="UP000192656">
    <property type="component" value="Unassembled WGS sequence"/>
</dbReference>
<keyword evidence="3" id="KW-1185">Reference proteome</keyword>
<dbReference type="Pfam" id="PF08972">
    <property type="entry name" value="DUF1902"/>
    <property type="match status" value="1"/>
</dbReference>
<organism evidence="2 3">
    <name type="scientific">Fulvimarina manganoxydans</name>
    <dbReference type="NCBI Taxonomy" id="937218"/>
    <lineage>
        <taxon>Bacteria</taxon>
        <taxon>Pseudomonadati</taxon>
        <taxon>Pseudomonadota</taxon>
        <taxon>Alphaproteobacteria</taxon>
        <taxon>Hyphomicrobiales</taxon>
        <taxon>Aurantimonadaceae</taxon>
        <taxon>Fulvimarina</taxon>
    </lineage>
</organism>
<dbReference type="InterPro" id="IPR015066">
    <property type="entry name" value="DUF1902"/>
</dbReference>
<dbReference type="STRING" id="937218.SAMN06297251_11066"/>
<feature type="domain" description="DUF1902" evidence="1">
    <location>
        <begin position="5"/>
        <end position="61"/>
    </location>
</feature>
<gene>
    <name evidence="2" type="ORF">SAMN06297251_11066</name>
</gene>
<evidence type="ECO:0000313" key="2">
    <source>
        <dbReference type="EMBL" id="SMC84805.1"/>
    </source>
</evidence>
<proteinExistence type="predicted"/>
<reference evidence="2 3" key="1">
    <citation type="submission" date="2017-04" db="EMBL/GenBank/DDBJ databases">
        <authorList>
            <person name="Afonso C.L."/>
            <person name="Miller P.J."/>
            <person name="Scott M.A."/>
            <person name="Spackman E."/>
            <person name="Goraichik I."/>
            <person name="Dimitrov K.M."/>
            <person name="Suarez D.L."/>
            <person name="Swayne D.E."/>
        </authorList>
    </citation>
    <scope>NUCLEOTIDE SEQUENCE [LARGE SCALE GENOMIC DNA]</scope>
    <source>
        <strain evidence="2 3">CGMCC 1.10972</strain>
    </source>
</reference>
<evidence type="ECO:0000259" key="1">
    <source>
        <dbReference type="Pfam" id="PF08972"/>
    </source>
</evidence>
<dbReference type="SUPFAM" id="SSF143100">
    <property type="entry name" value="TTHA1013/TTHA0281-like"/>
    <property type="match status" value="1"/>
</dbReference>
<protein>
    <recommendedName>
        <fullName evidence="1">DUF1902 domain-containing protein</fullName>
    </recommendedName>
</protein>
<evidence type="ECO:0000313" key="3">
    <source>
        <dbReference type="Proteomes" id="UP000192656"/>
    </source>
</evidence>
<dbReference type="EMBL" id="FWXR01000010">
    <property type="protein sequence ID" value="SMC84805.1"/>
    <property type="molecule type" value="Genomic_DNA"/>
</dbReference>
<sequence length="83" mass="9232">MNKKFMVTALWDDEASIWVATSEDIPGLVTEAATLDDLLRRVLAIAPELLADNAHLMDEVQSPGDLLDVCIHSQVRLDRLHAH</sequence>
<dbReference type="OrthoDB" id="361917at2"/>
<dbReference type="InterPro" id="IPR035069">
    <property type="entry name" value="TTHA1013/TTHA0281-like"/>
</dbReference>
<accession>A0A1W2CHU3</accession>